<dbReference type="InterPro" id="IPR005119">
    <property type="entry name" value="LysR_subst-bd"/>
</dbReference>
<keyword evidence="3" id="KW-0805">Transcription regulation</keyword>
<dbReference type="Pfam" id="PF03466">
    <property type="entry name" value="LysR_substrate"/>
    <property type="match status" value="1"/>
</dbReference>
<evidence type="ECO:0000256" key="2">
    <source>
        <dbReference type="ARBA" id="ARBA00009437"/>
    </source>
</evidence>
<evidence type="ECO:0000256" key="4">
    <source>
        <dbReference type="ARBA" id="ARBA00023125"/>
    </source>
</evidence>
<dbReference type="PRINTS" id="PR00039">
    <property type="entry name" value="HTHLYSR"/>
</dbReference>
<dbReference type="RefSeq" id="WP_334486555.1">
    <property type="nucleotide sequence ID" value="NZ_JAZHRV010000001.1"/>
</dbReference>
<dbReference type="Proteomes" id="UP001364224">
    <property type="component" value="Unassembled WGS sequence"/>
</dbReference>
<organism evidence="7 8">
    <name type="scientific">Bradyrhizobium algeriense</name>
    <dbReference type="NCBI Taxonomy" id="634784"/>
    <lineage>
        <taxon>Bacteria</taxon>
        <taxon>Pseudomonadati</taxon>
        <taxon>Pseudomonadota</taxon>
        <taxon>Alphaproteobacteria</taxon>
        <taxon>Hyphomicrobiales</taxon>
        <taxon>Nitrobacteraceae</taxon>
        <taxon>Bradyrhizobium</taxon>
    </lineage>
</organism>
<dbReference type="GO" id="GO:0003677">
    <property type="term" value="F:DNA binding"/>
    <property type="evidence" value="ECO:0007669"/>
    <property type="project" value="UniProtKB-KW"/>
</dbReference>
<comment type="function">
    <text evidence="1">NodD regulates the expression of the nodABCFE genes which encode other nodulation proteins. NodD is also a negative regulator of its own expression. Binds flavonoids as inducers.</text>
</comment>
<dbReference type="SUPFAM" id="SSF53850">
    <property type="entry name" value="Periplasmic binding protein-like II"/>
    <property type="match status" value="1"/>
</dbReference>
<dbReference type="CDD" id="cd08442">
    <property type="entry name" value="PBP2_YofA_SoxR_like"/>
    <property type="match status" value="1"/>
</dbReference>
<proteinExistence type="inferred from homology"/>
<keyword evidence="8" id="KW-1185">Reference proteome</keyword>
<keyword evidence="5" id="KW-0804">Transcription</keyword>
<evidence type="ECO:0000259" key="6">
    <source>
        <dbReference type="PROSITE" id="PS50931"/>
    </source>
</evidence>
<name>A0ABU8BKA7_9BRAD</name>
<protein>
    <submittedName>
        <fullName evidence="7">DNA-binding transcriptional LysR family regulator</fullName>
    </submittedName>
</protein>
<dbReference type="InterPro" id="IPR000847">
    <property type="entry name" value="LysR_HTH_N"/>
</dbReference>
<dbReference type="PROSITE" id="PS50931">
    <property type="entry name" value="HTH_LYSR"/>
    <property type="match status" value="1"/>
</dbReference>
<evidence type="ECO:0000256" key="1">
    <source>
        <dbReference type="ARBA" id="ARBA00003502"/>
    </source>
</evidence>
<evidence type="ECO:0000313" key="7">
    <source>
        <dbReference type="EMBL" id="MEH2558978.1"/>
    </source>
</evidence>
<dbReference type="Pfam" id="PF00126">
    <property type="entry name" value="HTH_1"/>
    <property type="match status" value="1"/>
</dbReference>
<dbReference type="Gene3D" id="3.40.190.290">
    <property type="match status" value="1"/>
</dbReference>
<dbReference type="Gene3D" id="1.10.10.10">
    <property type="entry name" value="Winged helix-like DNA-binding domain superfamily/Winged helix DNA-binding domain"/>
    <property type="match status" value="1"/>
</dbReference>
<dbReference type="PANTHER" id="PTHR30126:SF40">
    <property type="entry name" value="HTH-TYPE TRANSCRIPTIONAL REGULATOR GLTR"/>
    <property type="match status" value="1"/>
</dbReference>
<reference evidence="7 8" key="1">
    <citation type="submission" date="2024-02" db="EMBL/GenBank/DDBJ databases">
        <title>Adaptive strategies in a cosmopolitan and abundant soil bacterium.</title>
        <authorList>
            <person name="Carini P."/>
        </authorList>
    </citation>
    <scope>NUCLEOTIDE SEQUENCE [LARGE SCALE GENOMIC DNA]</scope>
    <source>
        <strain evidence="7 8">AZCC 1608</strain>
    </source>
</reference>
<accession>A0ABU8BKA7</accession>
<gene>
    <name evidence="7" type="ORF">V1286_006507</name>
</gene>
<feature type="domain" description="HTH lysR-type" evidence="6">
    <location>
        <begin position="1"/>
        <end position="58"/>
    </location>
</feature>
<keyword evidence="4 7" id="KW-0238">DNA-binding</keyword>
<comment type="similarity">
    <text evidence="2">Belongs to the LysR transcriptional regulatory family.</text>
</comment>
<sequence>MDLSDLKIFSAVVREGSVTRAAQRLYRVQSNVTTRIRQLEEDIGVSLFIREGKRLHLSPAGQILLDYADRLLALAEEARNAVQDPRPRGVFRLGAMESTAAVRLPGPVNEYHRLYPDVAFELRTGNPPALSKALLARELDAALVTLPVADALFEKVAVFEEEPVIVSAAGTPAIGKGKNAYFPRTIIAFEHGCPHRKRLEDWYALRGQMPERTIELGSYHAMLGCVVAGMGVALLPRSVLTTFPESRRLKVHRLPPGENRADTYLIWRKGADSPKVQALRDLLTRQRARRRDPAQV</sequence>
<evidence type="ECO:0000256" key="5">
    <source>
        <dbReference type="ARBA" id="ARBA00023163"/>
    </source>
</evidence>
<evidence type="ECO:0000256" key="3">
    <source>
        <dbReference type="ARBA" id="ARBA00023015"/>
    </source>
</evidence>
<dbReference type="PANTHER" id="PTHR30126">
    <property type="entry name" value="HTH-TYPE TRANSCRIPTIONAL REGULATOR"/>
    <property type="match status" value="1"/>
</dbReference>
<dbReference type="InterPro" id="IPR036390">
    <property type="entry name" value="WH_DNA-bd_sf"/>
</dbReference>
<dbReference type="SUPFAM" id="SSF46785">
    <property type="entry name" value="Winged helix' DNA-binding domain"/>
    <property type="match status" value="1"/>
</dbReference>
<comment type="caution">
    <text evidence="7">The sequence shown here is derived from an EMBL/GenBank/DDBJ whole genome shotgun (WGS) entry which is preliminary data.</text>
</comment>
<evidence type="ECO:0000313" key="8">
    <source>
        <dbReference type="Proteomes" id="UP001364224"/>
    </source>
</evidence>
<dbReference type="EMBL" id="JAZHRV010000001">
    <property type="protein sequence ID" value="MEH2558978.1"/>
    <property type="molecule type" value="Genomic_DNA"/>
</dbReference>
<dbReference type="InterPro" id="IPR036388">
    <property type="entry name" value="WH-like_DNA-bd_sf"/>
</dbReference>